<dbReference type="KEGG" id="mah:MEALZ_1866"/>
<keyword evidence="2" id="KW-1185">Reference proteome</keyword>
<reference evidence="2" key="1">
    <citation type="journal article" date="2012" name="J. Bacteriol.">
        <title>Genome sequence of the haloalkaliphilic methanotrophic bacterium Methylomicrobium alcaliphilum 20Z.</title>
        <authorList>
            <person name="Vuilleumier S."/>
            <person name="Khmelenina V.N."/>
            <person name="Bringel F."/>
            <person name="Reshetnikov A.S."/>
            <person name="Lajus A."/>
            <person name="Mangenot S."/>
            <person name="Rouy Z."/>
            <person name="Op den Camp H.J."/>
            <person name="Jetten M.S."/>
            <person name="Dispirito A.A."/>
            <person name="Dunfield P."/>
            <person name="Klotz M.G."/>
            <person name="Semrau J.D."/>
            <person name="Stein L.Y."/>
            <person name="Barbe V."/>
            <person name="Medigue C."/>
            <person name="Trotsenko Y.A."/>
            <person name="Kalyuzhnaya M.G."/>
        </authorList>
    </citation>
    <scope>NUCLEOTIDE SEQUENCE [LARGE SCALE GENOMIC DNA]</scope>
    <source>
        <strain evidence="2">DSM 19304 / NCIMB 14124 / VKM B-2133 / 20Z</strain>
    </source>
</reference>
<evidence type="ECO:0000313" key="1">
    <source>
        <dbReference type="EMBL" id="CCE23552.1"/>
    </source>
</evidence>
<evidence type="ECO:0000313" key="2">
    <source>
        <dbReference type="Proteomes" id="UP000008315"/>
    </source>
</evidence>
<dbReference type="EMBL" id="FO082060">
    <property type="protein sequence ID" value="CCE23552.1"/>
    <property type="molecule type" value="Genomic_DNA"/>
</dbReference>
<dbReference type="Proteomes" id="UP000008315">
    <property type="component" value="Chromosome"/>
</dbReference>
<dbReference type="HOGENOM" id="CLU_2554312_0_0_6"/>
<name>G4T2B2_META2</name>
<gene>
    <name evidence="1" type="ordered locus">MEALZ_1866</name>
</gene>
<organism evidence="1 2">
    <name type="scientific">Methylotuvimicrobium alcaliphilum (strain DSM 19304 / NCIMB 14124 / VKM B-2133 / 20Z)</name>
    <name type="common">Methylomicrobium alcaliphilum</name>
    <dbReference type="NCBI Taxonomy" id="1091494"/>
    <lineage>
        <taxon>Bacteria</taxon>
        <taxon>Pseudomonadati</taxon>
        <taxon>Pseudomonadota</taxon>
        <taxon>Gammaproteobacteria</taxon>
        <taxon>Methylococcales</taxon>
        <taxon>Methylococcaceae</taxon>
        <taxon>Methylotuvimicrobium</taxon>
    </lineage>
</organism>
<dbReference type="PATRIC" id="fig|271065.3.peg.1913"/>
<dbReference type="AlphaFoldDB" id="G4T2B2"/>
<proteinExistence type="predicted"/>
<sequence>MYIEKLDNESKFTNFHSNVHEDLVIASANESSLVAEGAVTRPTGRREYVHVGSTAAVPAADACRSSNRTLFGTGLTRPVKVL</sequence>
<accession>G4T2B2</accession>
<protein>
    <submittedName>
        <fullName evidence="1">Uncharacterized protein</fullName>
    </submittedName>
</protein>